<name>A0A011VWR4_RUMAL</name>
<proteinExistence type="predicted"/>
<organism evidence="1 2">
    <name type="scientific">Ruminococcus albus SY3</name>
    <dbReference type="NCBI Taxonomy" id="1341156"/>
    <lineage>
        <taxon>Bacteria</taxon>
        <taxon>Bacillati</taxon>
        <taxon>Bacillota</taxon>
        <taxon>Clostridia</taxon>
        <taxon>Eubacteriales</taxon>
        <taxon>Oscillospiraceae</taxon>
        <taxon>Ruminococcus</taxon>
    </lineage>
</organism>
<gene>
    <name evidence="1" type="ORF">RASY3_07700</name>
</gene>
<keyword evidence="2" id="KW-1185">Reference proteome</keyword>
<evidence type="ECO:0000313" key="1">
    <source>
        <dbReference type="EMBL" id="EXM39696.1"/>
    </source>
</evidence>
<evidence type="ECO:0008006" key="3">
    <source>
        <dbReference type="Google" id="ProtNLM"/>
    </source>
</evidence>
<dbReference type="SUPFAM" id="SSF56563">
    <property type="entry name" value="Major capsid protein gp5"/>
    <property type="match status" value="1"/>
</dbReference>
<dbReference type="OrthoDB" id="1733209at2"/>
<reference evidence="1 2" key="1">
    <citation type="submission" date="2013-06" db="EMBL/GenBank/DDBJ databases">
        <title>Rumen cellulosomics: divergent fiber-degrading strategies revealed by comparative genome-wide analysis of six Ruminococcal strains.</title>
        <authorList>
            <person name="Dassa B."/>
            <person name="Borovok I."/>
            <person name="Lamed R."/>
            <person name="Flint H."/>
            <person name="Yeoman C.J."/>
            <person name="White B."/>
            <person name="Bayer E.A."/>
        </authorList>
    </citation>
    <scope>NUCLEOTIDE SEQUENCE [LARGE SCALE GENOMIC DNA]</scope>
    <source>
        <strain evidence="1 2">SY3</strain>
    </source>
</reference>
<evidence type="ECO:0000313" key="2">
    <source>
        <dbReference type="Proteomes" id="UP000021369"/>
    </source>
</evidence>
<comment type="caution">
    <text evidence="1">The sequence shown here is derived from an EMBL/GenBank/DDBJ whole genome shotgun (WGS) entry which is preliminary data.</text>
</comment>
<sequence>MYDNIRLERSLYNITGKSFTQALAELDPDEGYKGTELGGLDAFERQLKRFGIKVSGADSDMVEKFFVTAQSAVLFPEYVRRMIKKGVEKVSIAGVVCGAVSRTDGMDFRGFTITRSGSDPVDQGDDLPETTVVLNSTASEVKKFARMLSCSYEAVRKQRLEAFGIVLRDIGESVGRGLNSWICTELITDVVPSAIAGDAISYADIAKFWSDMSTHDMDVMVCSPAVMAQILALPEMKFCVGDFMTSGRIKTPYGVTLVKCAEMPVNKVLGIDSTAAAELILGSDVVVDSDKLIGTQMNEISCSLLAGVTKVCEDAVGVLVTGLV</sequence>
<protein>
    <recommendedName>
        <fullName evidence="3">Phage capsid protein</fullName>
    </recommendedName>
</protein>
<dbReference type="Proteomes" id="UP000021369">
    <property type="component" value="Unassembled WGS sequence"/>
</dbReference>
<accession>A0A011VWR4</accession>
<dbReference type="AlphaFoldDB" id="A0A011VWR4"/>
<dbReference type="Pfam" id="PF25209">
    <property type="entry name" value="Phage_capsid_4"/>
    <property type="match status" value="1"/>
</dbReference>
<dbReference type="RefSeq" id="WP_037286599.1">
    <property type="nucleotide sequence ID" value="NZ_JEOB01000002.1"/>
</dbReference>
<dbReference type="EMBL" id="JEOB01000002">
    <property type="protein sequence ID" value="EXM39696.1"/>
    <property type="molecule type" value="Genomic_DNA"/>
</dbReference>
<dbReference type="PATRIC" id="fig|1341156.4.peg.1950"/>